<evidence type="ECO:0000313" key="4">
    <source>
        <dbReference type="Proteomes" id="UP001183643"/>
    </source>
</evidence>
<dbReference type="EC" id="3.1.3.8" evidence="3"/>
<sequence length="443" mass="47348">MRAPSLRFIGAALAVPTLLLTTTANPAAAHGPRPVEKVVPAVETPALYDDEAGGDADADDPAIWVHPADRARFRKGATAQSRGSATALSRVIATALSRVIATAKNGGLRVYDLRGRELQSIATPPAPGPDDEAGRFNNVDIVEDFRLGGRTVDLAAVSDRGRDQLRFYAIDERTGLLTDVTAADVPFAFNATQAEVNEQRTAYGLDAVDGGYLLVSRRSTPEVGTFRLVERNGRVSYRPVDRLTLPAEFTLPDGTHWAPCTDPGDGPQVEGVVVDAENRTAYLAQEDVALWRVPIRDGRFTGRPAMVERVREFGIPATYDEATEECVVDYGADPGFGGRIAADVEGLTILPTGRTGGTLLVSSQGDDTFYTYDRRSNRPIGHFAVVDGPRVDGSQECDGAAVTPTPLPGFPGGLLVVHDGQNTPGDGDRPNTNFKFLDAGFLY</sequence>
<accession>A0AAE3YV96</accession>
<dbReference type="PROSITE" id="PS51662">
    <property type="entry name" value="BP_PHYTASE"/>
    <property type="match status" value="1"/>
</dbReference>
<dbReference type="EMBL" id="JAVDYB010000001">
    <property type="protein sequence ID" value="MDR7280310.1"/>
    <property type="molecule type" value="Genomic_DNA"/>
</dbReference>
<dbReference type="Proteomes" id="UP001183643">
    <property type="component" value="Unassembled WGS sequence"/>
</dbReference>
<evidence type="ECO:0000259" key="2">
    <source>
        <dbReference type="PROSITE" id="PS51662"/>
    </source>
</evidence>
<organism evidence="3 4">
    <name type="scientific">Catenuloplanes atrovinosus</name>
    <dbReference type="NCBI Taxonomy" id="137266"/>
    <lineage>
        <taxon>Bacteria</taxon>
        <taxon>Bacillati</taxon>
        <taxon>Actinomycetota</taxon>
        <taxon>Actinomycetes</taxon>
        <taxon>Micromonosporales</taxon>
        <taxon>Micromonosporaceae</taxon>
        <taxon>Catenuloplanes</taxon>
    </lineage>
</organism>
<gene>
    <name evidence="3" type="ORF">J2S41_007088</name>
</gene>
<proteinExistence type="predicted"/>
<feature type="signal peptide" evidence="1">
    <location>
        <begin position="1"/>
        <end position="29"/>
    </location>
</feature>
<name>A0AAE3YV96_9ACTN</name>
<feature type="domain" description="BPP" evidence="2">
    <location>
        <begin position="28"/>
        <end position="443"/>
    </location>
</feature>
<evidence type="ECO:0000256" key="1">
    <source>
        <dbReference type="SAM" id="SignalP"/>
    </source>
</evidence>
<dbReference type="InterPro" id="IPR011042">
    <property type="entry name" value="6-blade_b-propeller_TolB-like"/>
</dbReference>
<dbReference type="InterPro" id="IPR003431">
    <property type="entry name" value="B-propeller_Phytase"/>
</dbReference>
<protein>
    <submittedName>
        <fullName evidence="3">3-phytase</fullName>
        <ecNumber evidence="3">3.1.3.8</ecNumber>
    </submittedName>
</protein>
<dbReference type="AlphaFoldDB" id="A0AAE3YV96"/>
<keyword evidence="3" id="KW-0378">Hydrolase</keyword>
<dbReference type="SUPFAM" id="SSF50956">
    <property type="entry name" value="Thermostable phytase (3-phytase)"/>
    <property type="match status" value="1"/>
</dbReference>
<feature type="chain" id="PRO_5042186688" evidence="1">
    <location>
        <begin position="30"/>
        <end position="443"/>
    </location>
</feature>
<comment type="caution">
    <text evidence="3">The sequence shown here is derived from an EMBL/GenBank/DDBJ whole genome shotgun (WGS) entry which is preliminary data.</text>
</comment>
<dbReference type="RefSeq" id="WP_310374597.1">
    <property type="nucleotide sequence ID" value="NZ_JAVDYB010000001.1"/>
</dbReference>
<dbReference type="Gene3D" id="2.120.10.30">
    <property type="entry name" value="TolB, C-terminal domain"/>
    <property type="match status" value="1"/>
</dbReference>
<dbReference type="GO" id="GO:0016158">
    <property type="term" value="F:inositol hexakisphosphate 3-phosphatase activity"/>
    <property type="evidence" value="ECO:0007669"/>
    <property type="project" value="UniProtKB-EC"/>
</dbReference>
<keyword evidence="1" id="KW-0732">Signal</keyword>
<reference evidence="3" key="1">
    <citation type="submission" date="2023-07" db="EMBL/GenBank/DDBJ databases">
        <title>Sequencing the genomes of 1000 actinobacteria strains.</title>
        <authorList>
            <person name="Klenk H.-P."/>
        </authorList>
    </citation>
    <scope>NUCLEOTIDE SEQUENCE</scope>
    <source>
        <strain evidence="3">DSM 44707</strain>
    </source>
</reference>
<keyword evidence="4" id="KW-1185">Reference proteome</keyword>
<evidence type="ECO:0000313" key="3">
    <source>
        <dbReference type="EMBL" id="MDR7280310.1"/>
    </source>
</evidence>
<dbReference type="Pfam" id="PF02333">
    <property type="entry name" value="Phytase"/>
    <property type="match status" value="2"/>
</dbReference>